<comment type="caution">
    <text evidence="2">The sequence shown here is derived from an EMBL/GenBank/DDBJ whole genome shotgun (WGS) entry which is preliminary data.</text>
</comment>
<name>A0A1T2L2I9_9GAMM</name>
<dbReference type="InterPro" id="IPR013216">
    <property type="entry name" value="Methyltransf_11"/>
</dbReference>
<dbReference type="SUPFAM" id="SSF53335">
    <property type="entry name" value="S-adenosyl-L-methionine-dependent methyltransferases"/>
    <property type="match status" value="1"/>
</dbReference>
<proteinExistence type="predicted"/>
<evidence type="ECO:0000259" key="1">
    <source>
        <dbReference type="Pfam" id="PF08241"/>
    </source>
</evidence>
<dbReference type="AlphaFoldDB" id="A0A1T2L2I9"/>
<feature type="domain" description="Methyltransferase type 11" evidence="1">
    <location>
        <begin position="39"/>
        <end position="87"/>
    </location>
</feature>
<accession>A0A1T2L2I9</accession>
<evidence type="ECO:0000313" key="3">
    <source>
        <dbReference type="Proteomes" id="UP000191110"/>
    </source>
</evidence>
<reference evidence="2 3" key="1">
    <citation type="submission" date="2016-11" db="EMBL/GenBank/DDBJ databases">
        <title>Mixed transmission modes and dynamic genome evolution in an obligate animal-bacterial symbiosis.</title>
        <authorList>
            <person name="Russell S.L."/>
            <person name="Corbett-Detig R.B."/>
            <person name="Cavanaugh C.M."/>
        </authorList>
    </citation>
    <scope>NUCLEOTIDE SEQUENCE [LARGE SCALE GENOMIC DNA]</scope>
    <source>
        <strain evidence="2">Sveles-Q1</strain>
    </source>
</reference>
<gene>
    <name evidence="2" type="ORF">BOW53_12145</name>
</gene>
<keyword evidence="3" id="KW-1185">Reference proteome</keyword>
<dbReference type="GO" id="GO:0008757">
    <property type="term" value="F:S-adenosylmethionine-dependent methyltransferase activity"/>
    <property type="evidence" value="ECO:0007669"/>
    <property type="project" value="InterPro"/>
</dbReference>
<evidence type="ECO:0000313" key="2">
    <source>
        <dbReference type="EMBL" id="OOZ39305.1"/>
    </source>
</evidence>
<dbReference type="Proteomes" id="UP000191110">
    <property type="component" value="Unassembled WGS sequence"/>
</dbReference>
<dbReference type="CDD" id="cd02440">
    <property type="entry name" value="AdoMet_MTases"/>
    <property type="match status" value="1"/>
</dbReference>
<dbReference type="Pfam" id="PF08241">
    <property type="entry name" value="Methyltransf_11"/>
    <property type="match status" value="1"/>
</dbReference>
<protein>
    <recommendedName>
        <fullName evidence="1">Methyltransferase type 11 domain-containing protein</fullName>
    </recommendedName>
</protein>
<dbReference type="InterPro" id="IPR029063">
    <property type="entry name" value="SAM-dependent_MTases_sf"/>
</dbReference>
<organism evidence="2 3">
    <name type="scientific">Solemya pervernicosa gill symbiont</name>
    <dbReference type="NCBI Taxonomy" id="642797"/>
    <lineage>
        <taxon>Bacteria</taxon>
        <taxon>Pseudomonadati</taxon>
        <taxon>Pseudomonadota</taxon>
        <taxon>Gammaproteobacteria</taxon>
        <taxon>sulfur-oxidizing symbionts</taxon>
    </lineage>
</organism>
<sequence>MHQKGKLLYFAPESNIDYLQTNDGLEIKTSNYPDGEADLHLDIMNMSIPDNSFDYIICHRVIEHLPDDRYGMKEFYRILKPGGIAVISVPINLDMQESIEYGEANPLENEHFYHYGLDFSSRIPQEFVIQSHKFTDTFSESEFDRLSLLEDYIFVCKKPPANE</sequence>
<dbReference type="EMBL" id="MPRL01000055">
    <property type="protein sequence ID" value="OOZ39305.1"/>
    <property type="molecule type" value="Genomic_DNA"/>
</dbReference>
<dbReference type="Gene3D" id="3.40.50.150">
    <property type="entry name" value="Vaccinia Virus protein VP39"/>
    <property type="match status" value="1"/>
</dbReference>